<dbReference type="Gene3D" id="3.10.180.10">
    <property type="entry name" value="2,3-Dihydroxybiphenyl 1,2-Dioxygenase, domain 1"/>
    <property type="match status" value="1"/>
</dbReference>
<reference evidence="1 2" key="1">
    <citation type="journal article" date="2016" name="Sci. Rep.">
        <title>Serotype IV Streptococcus agalactiae ST-452 has arisen from large genomic recombination events between CC23 and the hypervirulent CC17 lineages.</title>
        <authorList>
            <person name="Campisi E."/>
            <person name="Rinaudo C.D."/>
            <person name="Donati C."/>
            <person name="Barucco M."/>
            <person name="Torricelli G."/>
            <person name="Edwards M.S."/>
            <person name="Baker C.J."/>
            <person name="Margarit I."/>
            <person name="Rosini R."/>
        </authorList>
    </citation>
    <scope>NUCLEOTIDE SEQUENCE [LARGE SCALE GENOMIC DNA]</scope>
    <source>
        <strain evidence="1 2">CZ-PW-140</strain>
    </source>
</reference>
<proteinExistence type="predicted"/>
<evidence type="ECO:0000313" key="1">
    <source>
        <dbReference type="EMBL" id="OCM71454.1"/>
    </source>
</evidence>
<dbReference type="Pfam" id="PF14506">
    <property type="entry name" value="CppA_N"/>
    <property type="match status" value="1"/>
</dbReference>
<dbReference type="Gene3D" id="3.10.180.40">
    <property type="entry name" value="C3-degrading proteinase like domains"/>
    <property type="match status" value="1"/>
</dbReference>
<dbReference type="InterPro" id="IPR037523">
    <property type="entry name" value="VOC_core"/>
</dbReference>
<dbReference type="InterPro" id="IPR032703">
    <property type="entry name" value="CppA_C"/>
</dbReference>
<evidence type="ECO:0000313" key="2">
    <source>
        <dbReference type="Proteomes" id="UP000093122"/>
    </source>
</evidence>
<comment type="caution">
    <text evidence="1">The sequence shown here is derived from an EMBL/GenBank/DDBJ whole genome shotgun (WGS) entry which is preliminary data.</text>
</comment>
<gene>
    <name evidence="1" type="ORF">AX245_09615</name>
</gene>
<dbReference type="AlphaFoldDB" id="A0A0E1EJG9"/>
<protein>
    <submittedName>
        <fullName evidence="1">Peptidase</fullName>
    </submittedName>
</protein>
<sequence length="251" mass="28282">MTLFHSLTFKHPVLRVNNRDLNITFYQESLGFKLISEENAIAVFSAWQNKEASFIIEESPTYRTRAVNGTKKLAKIIVKSQDAKDIEKLLANGAQAIQVYQGQNGYAYETVSPEGDLFLLHAEDDLSQLVAIERPELEKNDDTTGLSNFVFQSISLNVPDAVKAEAFYDKVFAGKFPINLSFKEAQGQDLQIAPNETWDIEILECCVNEDTNLNDLKSTFESLGLDVYLDSKEKILVISDTSNIEIWISKE</sequence>
<name>A0A0E1EJG9_STRAG</name>
<organism evidence="1 2">
    <name type="scientific">Streptococcus agalactiae</name>
    <dbReference type="NCBI Taxonomy" id="1311"/>
    <lineage>
        <taxon>Bacteria</taxon>
        <taxon>Bacillati</taxon>
        <taxon>Bacillota</taxon>
        <taxon>Bacilli</taxon>
        <taxon>Lactobacillales</taxon>
        <taxon>Streptococcaceae</taxon>
        <taxon>Streptococcus</taxon>
    </lineage>
</organism>
<dbReference type="PROSITE" id="PS51819">
    <property type="entry name" value="VOC"/>
    <property type="match status" value="1"/>
</dbReference>
<dbReference type="InterPro" id="IPR029068">
    <property type="entry name" value="Glyas_Bleomycin-R_OHBP_Dase"/>
</dbReference>
<dbReference type="RefSeq" id="WP_000171848.1">
    <property type="nucleotide sequence ID" value="NZ_CABFMI010000017.1"/>
</dbReference>
<dbReference type="SUPFAM" id="SSF54593">
    <property type="entry name" value="Glyoxalase/Bleomycin resistance protein/Dihydroxybiphenyl dioxygenase"/>
    <property type="match status" value="1"/>
</dbReference>
<dbReference type="InterPro" id="IPR032702">
    <property type="entry name" value="CppA_N"/>
</dbReference>
<dbReference type="Proteomes" id="UP000093122">
    <property type="component" value="Unassembled WGS sequence"/>
</dbReference>
<accession>A0A0E1EJG9</accession>
<dbReference type="Pfam" id="PF14507">
    <property type="entry name" value="CppA_C"/>
    <property type="match status" value="1"/>
</dbReference>
<dbReference type="EMBL" id="MAWT01000022">
    <property type="protein sequence ID" value="OCM71454.1"/>
    <property type="molecule type" value="Genomic_DNA"/>
</dbReference>
<dbReference type="KEGG" id="sage:EN72_09310"/>